<evidence type="ECO:0000313" key="1">
    <source>
        <dbReference type="EMBL" id="NUB90978.1"/>
    </source>
</evidence>
<dbReference type="Proteomes" id="UP000728647">
    <property type="component" value="Unassembled WGS sequence"/>
</dbReference>
<proteinExistence type="predicted"/>
<dbReference type="InterPro" id="IPR014845">
    <property type="entry name" value="GYD/TTHA1554"/>
</dbReference>
<organism evidence="1 3">
    <name type="scientific">Haloterrigena gelatinilytica</name>
    <dbReference type="NCBI Taxonomy" id="2741724"/>
    <lineage>
        <taxon>Archaea</taxon>
        <taxon>Methanobacteriati</taxon>
        <taxon>Methanobacteriota</taxon>
        <taxon>Stenosarchaea group</taxon>
        <taxon>Halobacteria</taxon>
        <taxon>Halobacteriales</taxon>
        <taxon>Natrialbaceae</taxon>
        <taxon>Haloterrigena</taxon>
    </lineage>
</organism>
<name>A0A8J8GKJ5_9EURY</name>
<dbReference type="AlphaFoldDB" id="A0A8J8GKJ5"/>
<evidence type="ECO:0000313" key="2">
    <source>
        <dbReference type="EMBL" id="NUC73204.1"/>
    </source>
</evidence>
<evidence type="ECO:0000313" key="4">
    <source>
        <dbReference type="Proteomes" id="UP001016761"/>
    </source>
</evidence>
<dbReference type="Pfam" id="PF08734">
    <property type="entry name" value="GYD"/>
    <property type="match status" value="1"/>
</dbReference>
<keyword evidence="4" id="KW-1185">Reference proteome</keyword>
<comment type="caution">
    <text evidence="1">The sequence shown here is derived from an EMBL/GenBank/DDBJ whole genome shotgun (WGS) entry which is preliminary data.</text>
</comment>
<sequence length="95" mass="10681">MATYASLVDVDDRSVQNAQELSSIWGEIRTEFEDHEAEVLDSYAILGEHDFLVLFDAADRESAFKSALTLRRHGLSAQTMEIVDTDDFANLVDEI</sequence>
<dbReference type="OrthoDB" id="35699at2157"/>
<protein>
    <submittedName>
        <fullName evidence="1">GYD domain-containing protein</fullName>
    </submittedName>
</protein>
<accession>A0A8J8GKJ5</accession>
<gene>
    <name evidence="1" type="ORF">HT576_08080</name>
    <name evidence="2" type="ORF">HTZ84_12935</name>
</gene>
<reference evidence="1 4" key="1">
    <citation type="submission" date="2020-06" db="EMBL/GenBank/DDBJ databases">
        <title>Haloterrigena sp. nov., an extremely halophilic archaeon isolated from a saline sediment.</title>
        <authorList>
            <person name="Liu B.-B."/>
        </authorList>
    </citation>
    <scope>NUCLEOTIDE SEQUENCE</scope>
    <source>
        <strain evidence="1">SYSU A121-1</strain>
        <strain evidence="2 4">SYSU A558-1</strain>
    </source>
</reference>
<dbReference type="Proteomes" id="UP001016761">
    <property type="component" value="Unassembled WGS sequence"/>
</dbReference>
<dbReference type="EMBL" id="JABUQZ010000001">
    <property type="protein sequence ID" value="NUC73204.1"/>
    <property type="molecule type" value="Genomic_DNA"/>
</dbReference>
<dbReference type="EMBL" id="JABURA010000001">
    <property type="protein sequence ID" value="NUB90978.1"/>
    <property type="molecule type" value="Genomic_DNA"/>
</dbReference>
<evidence type="ECO:0000313" key="3">
    <source>
        <dbReference type="Proteomes" id="UP000728647"/>
    </source>
</evidence>
<dbReference type="RefSeq" id="WP_174681057.1">
    <property type="nucleotide sequence ID" value="NZ_JABUQZ010000001.1"/>
</dbReference>